<keyword evidence="2" id="KW-0614">Plasmid</keyword>
<dbReference type="EMBL" id="CP059541">
    <property type="protein sequence ID" value="QMT19130.1"/>
    <property type="molecule type" value="Genomic_DNA"/>
</dbReference>
<feature type="compositionally biased region" description="Polar residues" evidence="1">
    <location>
        <begin position="27"/>
        <end position="37"/>
    </location>
</feature>
<dbReference type="AlphaFoldDB" id="A0A7D7MJ13"/>
<geneLocation type="plasmid" evidence="2 3">
    <name>unnamed1</name>
</geneLocation>
<evidence type="ECO:0000313" key="2">
    <source>
        <dbReference type="EMBL" id="QMT19130.1"/>
    </source>
</evidence>
<feature type="compositionally biased region" description="Basic and acidic residues" evidence="1">
    <location>
        <begin position="52"/>
        <end position="72"/>
    </location>
</feature>
<evidence type="ECO:0000313" key="3">
    <source>
        <dbReference type="Proteomes" id="UP000514716"/>
    </source>
</evidence>
<reference evidence="2 3" key="1">
    <citation type="submission" date="2020-07" db="EMBL/GenBank/DDBJ databases">
        <title>Screening of a cold-adapted Planococcus bacterium producing protease in traditional shrimp paste and protease identification by genome sequencing.</title>
        <authorList>
            <person name="Gao R."/>
            <person name="Leng W."/>
            <person name="Chu Q."/>
            <person name="Wu X."/>
            <person name="Liu H."/>
            <person name="Li X."/>
        </authorList>
    </citation>
    <scope>NUCLEOTIDE SEQUENCE [LARGE SCALE GENOMIC DNA]</scope>
    <source>
        <strain evidence="2 3">XJ11</strain>
        <plasmid evidence="2 3">unnamed1</plasmid>
    </source>
</reference>
<dbReference type="RefSeq" id="WP_182093518.1">
    <property type="nucleotide sequence ID" value="NZ_CANLTX010000010.1"/>
</dbReference>
<evidence type="ECO:0000256" key="1">
    <source>
        <dbReference type="SAM" id="MobiDB-lite"/>
    </source>
</evidence>
<accession>A0A7D7MJ13</accession>
<proteinExistence type="predicted"/>
<feature type="compositionally biased region" description="Basic residues" evidence="1">
    <location>
        <begin position="73"/>
        <end position="84"/>
    </location>
</feature>
<feature type="region of interest" description="Disordered" evidence="1">
    <location>
        <begin position="1"/>
        <end position="92"/>
    </location>
</feature>
<protein>
    <submittedName>
        <fullName evidence="2">Uncharacterized protein</fullName>
    </submittedName>
</protein>
<sequence length="158" mass="18001">MSESPKKGPLIKRKTKPMERPSPVVVKSSNDFKFSNASTSPTEEIEASIEASPEKVDAPIEKKEIETKPKDSKPKKKTSRRKGVVGKNNNVKSIKLPNDLHTKIGILGKFMDENKTYAIISKLVDYYEENELTDRQKKQIEYMTEFLNEDLTNSNIQK</sequence>
<gene>
    <name evidence="2" type="ORF">H1Q58_16555</name>
</gene>
<organism evidence="2 3">
    <name type="scientific">Planococcus maritimus</name>
    <dbReference type="NCBI Taxonomy" id="192421"/>
    <lineage>
        <taxon>Bacteria</taxon>
        <taxon>Bacillati</taxon>
        <taxon>Bacillota</taxon>
        <taxon>Bacilli</taxon>
        <taxon>Bacillales</taxon>
        <taxon>Caryophanaceae</taxon>
        <taxon>Planococcus</taxon>
    </lineage>
</organism>
<name>A0A7D7MJ13_PLAMR</name>
<keyword evidence="3" id="KW-1185">Reference proteome</keyword>
<dbReference type="Proteomes" id="UP000514716">
    <property type="component" value="Plasmid unnamed1"/>
</dbReference>
<dbReference type="KEGG" id="pdec:H1Q58_16555"/>